<dbReference type="EMBL" id="BNBI01000005">
    <property type="protein sequence ID" value="GHE99610.1"/>
    <property type="molecule type" value="Genomic_DNA"/>
</dbReference>
<sequence length="277" mass="29602">MTTPPAPDGTPLFDVDVPMPRPPVEQLLALAGLYTRHNDRIDLLLSCLAPADPDAYVSSAPLLEHRSLACVRTVRQQRPPRIEPVLSAVVRLQQIAYLTSSATRYLASAQQAAPPDLAPGAPPDPRRAFGRSVRLSRELTALAAPAIVESATHIAGRLPAAARARTTVPGTDRAQRDALLHVARGHVVVTGRYERTSHDRTVAAGTDVLRHLDAQGLVDRDPDSAFPSTPRGTPHDRVRLTPLGLAVLSTLIVTPLPTPVPAPRPVASPAPATRARR</sequence>
<feature type="compositionally biased region" description="Pro residues" evidence="1">
    <location>
        <begin position="256"/>
        <end position="268"/>
    </location>
</feature>
<dbReference type="Proteomes" id="UP000630718">
    <property type="component" value="Unassembled WGS sequence"/>
</dbReference>
<evidence type="ECO:0000313" key="3">
    <source>
        <dbReference type="Proteomes" id="UP000630718"/>
    </source>
</evidence>
<evidence type="ECO:0000313" key="2">
    <source>
        <dbReference type="EMBL" id="GHE99610.1"/>
    </source>
</evidence>
<reference evidence="2" key="1">
    <citation type="journal article" date="2014" name="Int. J. Syst. Evol. Microbiol.">
        <title>Complete genome sequence of Corynebacterium casei LMG S-19264T (=DSM 44701T), isolated from a smear-ripened cheese.</title>
        <authorList>
            <consortium name="US DOE Joint Genome Institute (JGI-PGF)"/>
            <person name="Walter F."/>
            <person name="Albersmeier A."/>
            <person name="Kalinowski J."/>
            <person name="Ruckert C."/>
        </authorList>
    </citation>
    <scope>NUCLEOTIDE SEQUENCE</scope>
    <source>
        <strain evidence="2">JCM 4477</strain>
    </source>
</reference>
<evidence type="ECO:0000256" key="1">
    <source>
        <dbReference type="SAM" id="MobiDB-lite"/>
    </source>
</evidence>
<accession>A0A919ACB7</accession>
<organism evidence="2 3">
    <name type="scientific">Streptomyces fumanus</name>
    <dbReference type="NCBI Taxonomy" id="67302"/>
    <lineage>
        <taxon>Bacteria</taxon>
        <taxon>Bacillati</taxon>
        <taxon>Actinomycetota</taxon>
        <taxon>Actinomycetes</taxon>
        <taxon>Kitasatosporales</taxon>
        <taxon>Streptomycetaceae</taxon>
        <taxon>Streptomyces</taxon>
    </lineage>
</organism>
<comment type="caution">
    <text evidence="2">The sequence shown here is derived from an EMBL/GenBank/DDBJ whole genome shotgun (WGS) entry which is preliminary data.</text>
</comment>
<dbReference type="RefSeq" id="WP_190204281.1">
    <property type="nucleotide sequence ID" value="NZ_BNBI01000005.1"/>
</dbReference>
<keyword evidence="3" id="KW-1185">Reference proteome</keyword>
<name>A0A919ACB7_9ACTN</name>
<proteinExistence type="predicted"/>
<reference evidence="2" key="2">
    <citation type="submission" date="2020-09" db="EMBL/GenBank/DDBJ databases">
        <authorList>
            <person name="Sun Q."/>
            <person name="Ohkuma M."/>
        </authorList>
    </citation>
    <scope>NUCLEOTIDE SEQUENCE</scope>
    <source>
        <strain evidence="2">JCM 4477</strain>
    </source>
</reference>
<gene>
    <name evidence="2" type="ORF">GCM10018772_25040</name>
</gene>
<feature type="region of interest" description="Disordered" evidence="1">
    <location>
        <begin position="256"/>
        <end position="277"/>
    </location>
</feature>
<dbReference type="AlphaFoldDB" id="A0A919ACB7"/>
<protein>
    <submittedName>
        <fullName evidence="2">Uncharacterized protein</fullName>
    </submittedName>
</protein>